<reference evidence="1 2" key="1">
    <citation type="journal article" date="2013" name="Mar. Genomics">
        <title>Expression of sulfatases in Rhodopirellula baltica and the diversity of sulfatases in the genus Rhodopirellula.</title>
        <authorList>
            <person name="Wegner C.E."/>
            <person name="Richter-Heitmann T."/>
            <person name="Klindworth A."/>
            <person name="Klockow C."/>
            <person name="Richter M."/>
            <person name="Achstetter T."/>
            <person name="Glockner F.O."/>
            <person name="Harder J."/>
        </authorList>
    </citation>
    <scope>NUCLEOTIDE SEQUENCE [LARGE SCALE GENOMIC DNA]</scope>
    <source>
        <strain evidence="1 2">SM41</strain>
    </source>
</reference>
<organism evidence="1 2">
    <name type="scientific">Rhodopirellula sallentina SM41</name>
    <dbReference type="NCBI Taxonomy" id="1263870"/>
    <lineage>
        <taxon>Bacteria</taxon>
        <taxon>Pseudomonadati</taxon>
        <taxon>Planctomycetota</taxon>
        <taxon>Planctomycetia</taxon>
        <taxon>Pirellulales</taxon>
        <taxon>Pirellulaceae</taxon>
        <taxon>Rhodopirellula</taxon>
    </lineage>
</organism>
<dbReference type="AlphaFoldDB" id="M5U833"/>
<comment type="caution">
    <text evidence="1">The sequence shown here is derived from an EMBL/GenBank/DDBJ whole genome shotgun (WGS) entry which is preliminary data.</text>
</comment>
<protein>
    <submittedName>
        <fullName evidence="1">Uncharacterized protein</fullName>
    </submittedName>
</protein>
<keyword evidence="2" id="KW-1185">Reference proteome</keyword>
<name>M5U833_9BACT</name>
<evidence type="ECO:0000313" key="2">
    <source>
        <dbReference type="Proteomes" id="UP000011885"/>
    </source>
</evidence>
<dbReference type="EMBL" id="ANOH01000077">
    <property type="protein sequence ID" value="EMI57605.1"/>
    <property type="molecule type" value="Genomic_DNA"/>
</dbReference>
<evidence type="ECO:0000313" key="1">
    <source>
        <dbReference type="EMBL" id="EMI57605.1"/>
    </source>
</evidence>
<accession>M5U833</accession>
<dbReference type="Proteomes" id="UP000011885">
    <property type="component" value="Unassembled WGS sequence"/>
</dbReference>
<dbReference type="PATRIC" id="fig|1263870.3.peg.1039"/>
<gene>
    <name evidence="1" type="ORF">RSSM_00951</name>
</gene>
<sequence length="44" mass="4959">MFEARCDWEVTFVVTCVVRPIVAPEGYDENVARGQSQVILTCEP</sequence>
<proteinExistence type="predicted"/>